<accession>A0ABR1JXL7</accession>
<dbReference type="EMBL" id="JBANRG010000005">
    <property type="protein sequence ID" value="KAK7466245.1"/>
    <property type="molecule type" value="Genomic_DNA"/>
</dbReference>
<protein>
    <submittedName>
        <fullName evidence="1">Uncharacterized protein</fullName>
    </submittedName>
</protein>
<dbReference type="Proteomes" id="UP001498398">
    <property type="component" value="Unassembled WGS sequence"/>
</dbReference>
<evidence type="ECO:0000313" key="2">
    <source>
        <dbReference type="Proteomes" id="UP001498398"/>
    </source>
</evidence>
<sequence>MIFIILIAAYEETDIQPQSPKLLSSVDDDQLPTSIEDRVDPFTLRYHERDPNNIPSHNSFYQGHSSNGIRPYDLKYDFRHLEGVAQPPISGQSSTIVEVINQPRTDTDTLDINSQVAGSHLRSSSGASIYSMPSTIRTNSAPTVRQIQLQTEANDLRQQVMVLHNALDRSNEGMHAAMNRMMLHIQSLEGQVNSDWARGLSEEAPPGYESV</sequence>
<comment type="caution">
    <text evidence="1">The sequence shown here is derived from an EMBL/GenBank/DDBJ whole genome shotgun (WGS) entry which is preliminary data.</text>
</comment>
<name>A0ABR1JXL7_9AGAR</name>
<organism evidence="1 2">
    <name type="scientific">Marasmiellus scandens</name>
    <dbReference type="NCBI Taxonomy" id="2682957"/>
    <lineage>
        <taxon>Eukaryota</taxon>
        <taxon>Fungi</taxon>
        <taxon>Dikarya</taxon>
        <taxon>Basidiomycota</taxon>
        <taxon>Agaricomycotina</taxon>
        <taxon>Agaricomycetes</taxon>
        <taxon>Agaricomycetidae</taxon>
        <taxon>Agaricales</taxon>
        <taxon>Marasmiineae</taxon>
        <taxon>Omphalotaceae</taxon>
        <taxon>Marasmiellus</taxon>
    </lineage>
</organism>
<proteinExistence type="predicted"/>
<gene>
    <name evidence="1" type="ORF">VKT23_004974</name>
</gene>
<keyword evidence="2" id="KW-1185">Reference proteome</keyword>
<evidence type="ECO:0000313" key="1">
    <source>
        <dbReference type="EMBL" id="KAK7466245.1"/>
    </source>
</evidence>
<reference evidence="1 2" key="1">
    <citation type="submission" date="2024-01" db="EMBL/GenBank/DDBJ databases">
        <title>A draft genome for the cacao thread blight pathogen Marasmiellus scandens.</title>
        <authorList>
            <person name="Baruah I.K."/>
            <person name="Leung J."/>
            <person name="Bukari Y."/>
            <person name="Amoako-Attah I."/>
            <person name="Meinhardt L.W."/>
            <person name="Bailey B.A."/>
            <person name="Cohen S.P."/>
        </authorList>
    </citation>
    <scope>NUCLEOTIDE SEQUENCE [LARGE SCALE GENOMIC DNA]</scope>
    <source>
        <strain evidence="1 2">GH-19</strain>
    </source>
</reference>